<accession>A0A5C6SIS7</accession>
<gene>
    <name evidence="1" type="ORF">FocTR4_00017078</name>
</gene>
<dbReference type="EMBL" id="VMNF01000013">
    <property type="protein sequence ID" value="TXB97778.1"/>
    <property type="molecule type" value="Genomic_DNA"/>
</dbReference>
<sequence length="239" mass="27206">MHLSKGSCAPVYFGPEIIRDSALKKLKALKDLKSSRQWVDDSTIFLNRDGSFSHRVIEERSFRVCTQKVSLFMARLFSASGSEAATEEQRLRNARRRLLVSLLAHAWLWGRPKVLDNRGNPVAFEDRRVLAPQDILNFLDRVRAGTASFTHEEVCGFLVDDAQEVALYKDMSKWNLRGVIACLRWDKAHNLRDGGPWCSCRLERKGLPPPYDEVCPTKISLWRSTEGKTLGCEVEMPKA</sequence>
<evidence type="ECO:0000313" key="2">
    <source>
        <dbReference type="Proteomes" id="UP000321331"/>
    </source>
</evidence>
<organism evidence="1 2">
    <name type="scientific">Fusarium oxysporum f. sp. cubense</name>
    <dbReference type="NCBI Taxonomy" id="61366"/>
    <lineage>
        <taxon>Eukaryota</taxon>
        <taxon>Fungi</taxon>
        <taxon>Dikarya</taxon>
        <taxon>Ascomycota</taxon>
        <taxon>Pezizomycotina</taxon>
        <taxon>Sordariomycetes</taxon>
        <taxon>Hypocreomycetidae</taxon>
        <taxon>Hypocreales</taxon>
        <taxon>Nectriaceae</taxon>
        <taxon>Fusarium</taxon>
        <taxon>Fusarium oxysporum species complex</taxon>
    </lineage>
</organism>
<name>A0A5C6SIS7_FUSOC</name>
<proteinExistence type="predicted"/>
<protein>
    <submittedName>
        <fullName evidence="1">Uncharacterized protein</fullName>
    </submittedName>
</protein>
<comment type="caution">
    <text evidence="1">The sequence shown here is derived from an EMBL/GenBank/DDBJ whole genome shotgun (WGS) entry which is preliminary data.</text>
</comment>
<dbReference type="AlphaFoldDB" id="A0A5C6SIS7"/>
<reference evidence="1 2" key="1">
    <citation type="submission" date="2019-07" db="EMBL/GenBank/DDBJ databases">
        <title>The First High-Quality Draft Genome Sequence of the Causal Agent of the Current Panama Disease Epidemic.</title>
        <authorList>
            <person name="Warmington R.J."/>
            <person name="Kay W."/>
            <person name="Jeffries A."/>
            <person name="Bebber D."/>
            <person name="Moore K."/>
            <person name="Studholme D.J."/>
        </authorList>
    </citation>
    <scope>NUCLEOTIDE SEQUENCE [LARGE SCALE GENOMIC DNA]</scope>
    <source>
        <strain evidence="1 2">TR4</strain>
    </source>
</reference>
<dbReference type="Proteomes" id="UP000321331">
    <property type="component" value="Unassembled WGS sequence"/>
</dbReference>
<evidence type="ECO:0000313" key="1">
    <source>
        <dbReference type="EMBL" id="TXB97778.1"/>
    </source>
</evidence>